<keyword evidence="3 16" id="KW-0245">EGF-like domain</keyword>
<dbReference type="PROSITE" id="PS50068">
    <property type="entry name" value="LDLRA_2"/>
    <property type="match status" value="16"/>
</dbReference>
<feature type="chain" id="PRO_5041900457" description="EGF-like domain-containing protein" evidence="21">
    <location>
        <begin position="19"/>
        <end position="3982"/>
    </location>
</feature>
<dbReference type="InterPro" id="IPR000742">
    <property type="entry name" value="EGF"/>
</dbReference>
<dbReference type="CDD" id="cd00112">
    <property type="entry name" value="LDLa"/>
    <property type="match status" value="15"/>
</dbReference>
<dbReference type="Pfam" id="PF00058">
    <property type="entry name" value="Ldl_recept_b"/>
    <property type="match status" value="8"/>
</dbReference>
<evidence type="ECO:0000256" key="14">
    <source>
        <dbReference type="ARBA" id="ARBA00023180"/>
    </source>
</evidence>
<feature type="disulfide bond" evidence="17">
    <location>
        <begin position="3164"/>
        <end position="3179"/>
    </location>
</feature>
<dbReference type="CDD" id="cd00054">
    <property type="entry name" value="EGF_CA"/>
    <property type="match status" value="1"/>
</dbReference>
<feature type="compositionally biased region" description="Polar residues" evidence="19">
    <location>
        <begin position="3866"/>
        <end position="3883"/>
    </location>
</feature>
<feature type="disulfide bond" evidence="17">
    <location>
        <begin position="228"/>
        <end position="240"/>
    </location>
</feature>
<dbReference type="InterPro" id="IPR018097">
    <property type="entry name" value="EGF_Ca-bd_CS"/>
</dbReference>
<sequence>MILRFLIFTALAVTTANSSTRQQAAAASSAFHSIQVDSPPSVRSRIISASVNTASSVCNENDFRCSDGKCIRAEWKCDGSGDCSDGEDEKDCPHPGCKSDQWQCDTYTWHSVSCIAEYQRCDNITDCADGSDEKDCPASTVDCSSPNVFMCADGRQCFDITKKCDGKYDCRDLSDEKDSCSRNHTACFQYQFRCADKTQCIQKSWVCDGSKDCADGSDEPETCEFKKCTANEFQCKNKRCQPRKFRCDYYDDCGDNSDEEECGEYRCPPGKWNCPGTGHCIEQLKLCDGSKDCADGADEQQCSQNLCPSLGCQAGCHPSPHGGECTCPSGYKLDDRFHRTCSDINECAEFGYCDQLCANHRPGFTCSCLGDCFTLQMDHGPGKDNLTMRGYCISNNADKMKLFVARREGLYRLNPKNPDEEVKKLASGEFIYGIDFDYGDRKIFWTDRLAHSAFSADVDDEGEISQIKKLSLKSLVYPRCLAVDWITNTLYIIESGSRRIDVSSYDGDRRTVLLADGLTLPLDIALDPLRGEMFFTNQLKIEAAAMDGTNRRTLVNTHTHQVSGIVVDITAKRVYWVDPKVDRLESIDYQGNDRRIVAQGMNTVPHPFGLALFDQYLYWTDWTRLGVVQVEKFGSDTKLLWSNTENNVFPMGISAYHPMAQPGPGQSECLAMKIENPCTNADCEGMCILSKDNGGFGVGYKCACPIGQKLVNGKRCIDSIDYLLFSSNKIVRGIFPEIAEKALAEAVLPISPISQRRIGMYFEVECDVHGNSFFYADIMDNTIYRIRPDGEGSAPVLVTHNDGLFSMSFDWISKQLYYVDNIRNSLEVVKIGETGLVQPDELVRRQLLTELRDPVSVVVHPWKGLLFYAEAMRPAAIYKCHIDGTNCQVIRNTTLGRPSEMAIDFEEDRICWGDTLLKTISCMDLDGKNVNTLDTDTPIPVAITILNEYIYYVHQRPYSIRRVHKKNGGGSKIVREFGADERSIFSLKACSHQNQPIPEDSREHPCRASQCTQLCFATPSESDPNTLEAKCACREGFKINADNNHSCQRDKSESIEFKCGNGRCILNNWLCDGENDCGDGSDESAERGCKSPMNTRKCPFEHVPCENDPETCIPLHQLCDGKRHCPGGTDEGGRCGRDLCSADRAGCAFKCHNSPNGPICSCPQGEQLVNKTKCEPENECLDASSCSQHCKDEKHGFTCSCEEGYELDANKRTCKVQDNVKDTRIYVSNRNRIYYSDHKLDNWHTFGAVVENAIALAWDSLTDRIYWSDIREKKILSANRNGTNATVFISDGLDITEGIALDWVGRNLYWVDSSLNTIEVANLEDPKQRTLLVHQNISQPRGIAVDPRKGVMFWTDWGQNPCIERASMDGSDRQIIVKTKIYWPNTIALDLTTNRVYFADSKLDFIDFVNYDGTGRTQVLASSKFVQHPHALAIFEDMMYYSDRRLQKLQVYPKYPNGTTGEYPSHTFSKALGVVAVHPALQPVIKNNPCSNNPCSHLCLLNNKNTFTCKCPMGEKLDGSGKKCVDDAKPFLVIIQKTNVFGVEMDSSSESTWTRRSPTGTPDLAGMVPLSGLGNAFDAAYDALSEEMFILEHTNHAKTLAQITTDSAIYRSTVNGGNKTKMFSSAVPDDAYCLGFDWNGRNLVVGNKVTQTIELIRTQGKQYRSVILSNDQSPTAVVTPVSIAVDADKGYVFWLDRGGGASDAKVARAGLDGSNPLVIASNDLAELDHIALDTTNQRVYFSEAKAGRISSVTYDGQDRHYVLSDGGRQPNGLAFHGDRLFYADSAFDSIEVATILGDSQPPSWTHFKKDVENLANIKVLQPRASSSSHPCHINNGNCDHICIPQMFAQHACSCANGFTKDGQTSCKLFDESFVIVATKTKVTGYPIDESQSKGVAMEPIGGLSITGVDYDFESKTIYVAEASGINKGITAYTIGESAPRAVIRDSIGSLTIKSLAIDWINYNMYFINHDAERTNIEVSKLDGTYRKILLTTKTETPSSIAVDPVARYLYWADQGQKPSIQRAFLDGSRREVIVSSGIGEPTDLVVDVASRMIYWSDAKLDGIFRVRSTGGTPELVRSDIASAAGVALHGQNMYWTDNRLEKLFRATSKPNQTSLLLSPTTVAASLKDIGDVAVFSSTNQPRASSPCQITDNLRKSPCTQLCFATPGTQTPICACARGVLKGRTCEEPDTYLMFSDGDKIIDAAIEPDVKASRPLKEPFPEITNLQTFDVDVNLRRVYFVVESPIGVNISWFSMNNAENPRLVFGASKQAHAKEVRHISDMKLDWLTQKIYFTTGRGGKVMVIDAAGEHLSTIASGDWTYALAIDPCSGLLFWSDSGYKTSGGLYEPRIERSNLAGGSRKVIVSESISLPAAITVDFRNQMIYWADVNRLNIEVADYNGENRKIIASGYRAKSLDLWDRWLYMSDPLSNGVFRIDKESGSGLENVVSNRRIPGALRVFASESDVRTRNQVCNALTTQLCKNDNGGCDQLCSVIADDVGLAASKVQCSCNDTYELVQEPGKDYPTQCVLRGSSSEPAKECLPPYNFQCGDGSCILLGATCDSKPDCPDASDENPNYCNTRACPDGYHLCTNRRCIDSAKKCNHIDDCGDGSDELDCPSAVSCAEGTFPCSNGHCINQTKCDNLKCISRAFICDGEDDCGDGSDEHARHGCAAGQKTSKCSKSQFQCTSGECIDDAKVCDRNFDCGDRSDESSLCFIDECSLAEKPLCEQKCIDQKIGYKCDCFEGFAIDVSDQKSCHNVNECFEGISGCSQKCDDKIGSYKCACVDGYQLSSDDHSCKRVEMEPEPFFLLANKHYIRKISMDGNKYELAAQGFDNVVSLDIDLTEKKAYLIDQGKLRLLRVNLDEMDSPLSSYETVLRHNVYGTEGIAVDWVGRKLYMLNRQERSIRVCELDGRFCKTLIRDRIQQPKAIAIHPGKGYLFFTEWSLQPYIGRMALDGSPELPDPIFKLAEHDLGWPNAIAIDYFSDRLFWGDAHLNEIGFMDFDGNGRRHIPAQRTSHVSSMVIFDDYLYWADWNLREVIRCDKWTGKNETVLKKTVQLPNDLRIVHPMKQPAYPNPCGDNNGGCSHLCLIGAGGNGYTCSCPDQFVLLPDQKTCEPNCTDRSKVCDGTIQCSDGLDESQCTLRRCTAGHRQCDDGTCIAEHKWCDRKKDCPNAADELHCEDVSRRTCSPFEFECANSVCIPRKFMCDGDNDCGDNSDETSTECRMAQCDPPLRFRCAHSRLCLNILQLCNGMPDCGPNDFSDEHLSMCSSFSEGSDCASDQFKCSNGKCVNATLACDRKDDCGDASDEIGCSKHGGKTSCEAFGNNGGCKQICTDVRDGFYCHCRDGFRPDPQSPKECIDIDECAGNNTCTQLCLNTKGSYLCRCHEDYENNVVVGSMTGKDCRAKGDAANVMIGADSSLVQLSLHGTGTNRHAAAKANDEDSDIIGIAFDPRKELMYWIDGSERTIYRSAISNGNQSHEGQKLDIDFAGMGVVPTAIAVDYTTGNLFVAAVSEDVENGLVTARKKRMSEPIDNQNTGFIFLALPDGRYVKKIVAGHLQQPTALITAPSAGRICYSDAGLHAKIECADMDGTHRQIIIKDLVFSPTSMAIDEGKNNRIYWVDPKYRRVDAVNIDGTDRTTVVHDKHIPYAVDVFENHIYWLSRESKTLYVQDKFGRGRVSVLASDLEDGHTVRVSQKYAKDTQRVVSGCERAQCSHLCVTLPSSGFACLCPEGIVPQMDGSCATQHVEALTMPKQCKCTNGGKCRLDGSCECTSDFEGDLCDKESSVSRRIIGTLSENFFTVLLYILAFLAAFGLIGFIGLNVYKRRQLLFKKNEAADGSVSFHGNVISFSNPVLESKQDAPGSEFSMQQMTSMHDDSTTFTNPVYDLEDVDMSSPRSDNRPSTSSAMSPNGPSTSSASSSFVPPTFNQDEIEVKTSDQVIVPKVEISKPPIPARPNKKEKKEETLRVDNPLYDPDSEVSDV</sequence>
<feature type="disulfide bond" evidence="17">
    <location>
        <begin position="235"/>
        <end position="253"/>
    </location>
</feature>
<feature type="repeat" description="LDL-receptor class B" evidence="18">
    <location>
        <begin position="1306"/>
        <end position="1349"/>
    </location>
</feature>
<dbReference type="PROSITE" id="PS00022">
    <property type="entry name" value="EGF_1"/>
    <property type="match status" value="1"/>
</dbReference>
<evidence type="ECO:0000256" key="15">
    <source>
        <dbReference type="ARBA" id="ARBA00037878"/>
    </source>
</evidence>
<proteinExistence type="inferred from homology"/>
<evidence type="ECO:0000256" key="2">
    <source>
        <dbReference type="ARBA" id="ARBA00009939"/>
    </source>
</evidence>
<evidence type="ECO:0000313" key="23">
    <source>
        <dbReference type="EMBL" id="UMM10087.1"/>
    </source>
</evidence>
<keyword evidence="4" id="KW-0254">Endocytosis</keyword>
<keyword evidence="5 20" id="KW-0812">Transmembrane</keyword>
<dbReference type="FunFam" id="4.10.400.10:FF:000190">
    <property type="entry name" value="Low-density lipoprotein receptor-related protein"/>
    <property type="match status" value="1"/>
</dbReference>
<feature type="disulfide bond" evidence="17">
    <location>
        <begin position="65"/>
        <end position="83"/>
    </location>
</feature>
<feature type="disulfide bond" evidence="17">
    <location>
        <begin position="121"/>
        <end position="136"/>
    </location>
</feature>
<feature type="disulfide bond" evidence="17">
    <location>
        <begin position="287"/>
        <end position="302"/>
    </location>
</feature>
<dbReference type="PANTHER" id="PTHR22722:SF14">
    <property type="entry name" value="MEGALIN, ISOFORM A"/>
    <property type="match status" value="1"/>
</dbReference>
<dbReference type="Gene3D" id="2.10.25.10">
    <property type="entry name" value="Laminin"/>
    <property type="match status" value="8"/>
</dbReference>
<dbReference type="Gene3D" id="2.120.10.30">
    <property type="entry name" value="TolB, C-terminal domain"/>
    <property type="match status" value="8"/>
</dbReference>
<dbReference type="Proteomes" id="UP000829354">
    <property type="component" value="Chromosome I"/>
</dbReference>
<dbReference type="EMBL" id="CP092620">
    <property type="protein sequence ID" value="UMM10087.1"/>
    <property type="molecule type" value="Genomic_DNA"/>
</dbReference>
<dbReference type="PROSITE" id="PS51120">
    <property type="entry name" value="LDLRB"/>
    <property type="match status" value="12"/>
</dbReference>
<dbReference type="FunFam" id="4.10.400.10:FF:000171">
    <property type="entry name" value="Low-density lipoprotein receptor-related protein"/>
    <property type="match status" value="1"/>
</dbReference>
<feature type="disulfide bond" evidence="17">
    <location>
        <begin position="2685"/>
        <end position="2703"/>
    </location>
</feature>
<evidence type="ECO:0000256" key="21">
    <source>
        <dbReference type="SAM" id="SignalP"/>
    </source>
</evidence>
<feature type="compositionally biased region" description="Polar residues" evidence="19">
    <location>
        <begin position="3895"/>
        <end position="3908"/>
    </location>
</feature>
<feature type="transmembrane region" description="Helical" evidence="20">
    <location>
        <begin position="3799"/>
        <end position="3824"/>
    </location>
</feature>
<dbReference type="InterPro" id="IPR023415">
    <property type="entry name" value="LDLR_class-A_CS"/>
</dbReference>
<feature type="region of interest" description="Disordered" evidence="19">
    <location>
        <begin position="3859"/>
        <end position="3982"/>
    </location>
</feature>
<feature type="disulfide bond" evidence="17">
    <location>
        <begin position="2547"/>
        <end position="2565"/>
    </location>
</feature>
<keyword evidence="11 16" id="KW-1015">Disulfide bond</keyword>
<dbReference type="InterPro" id="IPR000033">
    <property type="entry name" value="LDLR_classB_rpt"/>
</dbReference>
<feature type="disulfide bond" evidence="17">
    <location>
        <begin position="77"/>
        <end position="92"/>
    </location>
</feature>
<dbReference type="FunFam" id="2.10.25.10:FF:000740">
    <property type="entry name" value="Low-density lipoprotein receptor domain class A"/>
    <property type="match status" value="1"/>
</dbReference>
<dbReference type="Pfam" id="PF24468">
    <property type="entry name" value="EGF_LRP2"/>
    <property type="match status" value="1"/>
</dbReference>
<dbReference type="FunFam" id="4.10.400.10:FF:000287">
    <property type="entry name" value="Low-density lipoprotein receptor-related protein"/>
    <property type="match status" value="1"/>
</dbReference>
<keyword evidence="24" id="KW-1185">Reference proteome</keyword>
<name>A0AAE9E0E9_CAEBR</name>
<evidence type="ECO:0000256" key="11">
    <source>
        <dbReference type="ARBA" id="ARBA00023157"/>
    </source>
</evidence>
<dbReference type="PRINTS" id="PR00261">
    <property type="entry name" value="LDLRECEPTOR"/>
</dbReference>
<feature type="compositionally biased region" description="Low complexity" evidence="19">
    <location>
        <begin position="3909"/>
        <end position="3925"/>
    </location>
</feature>
<feature type="repeat" description="LDL-receptor class B" evidence="18">
    <location>
        <begin position="2329"/>
        <end position="2379"/>
    </location>
</feature>
<reference evidence="23 24" key="1">
    <citation type="submission" date="2022-04" db="EMBL/GenBank/DDBJ databases">
        <title>Chromosome-level reference genomes for two strains of Caenorhabditis briggsae: an improved platform for comparative genomics.</title>
        <authorList>
            <person name="Stevens L."/>
            <person name="Andersen E."/>
        </authorList>
    </citation>
    <scope>NUCLEOTIDE SEQUENCE [LARGE SCALE GENOMIC DNA]</scope>
    <source>
        <strain evidence="23">VX34</strain>
        <tissue evidence="23">Whole-organism</tissue>
    </source>
</reference>
<dbReference type="PROSITE" id="PS50026">
    <property type="entry name" value="EGF_3"/>
    <property type="match status" value="1"/>
</dbReference>
<evidence type="ECO:0000256" key="18">
    <source>
        <dbReference type="PROSITE-ProRule" id="PRU00461"/>
    </source>
</evidence>
<comment type="subcellular location">
    <subcellularLocation>
        <location evidence="15">Membrane</location>
        <location evidence="15">Coated pit</location>
    </subcellularLocation>
    <subcellularLocation>
        <location evidence="1">Membrane</location>
        <topology evidence="1">Single-pass type I membrane protein</topology>
    </subcellularLocation>
</comment>
<feature type="disulfide bond" evidence="17">
    <location>
        <begin position="3277"/>
        <end position="3289"/>
    </location>
</feature>
<dbReference type="PROSITE" id="PS01187">
    <property type="entry name" value="EGF_CA"/>
    <property type="match status" value="3"/>
</dbReference>
<dbReference type="InterPro" id="IPR011042">
    <property type="entry name" value="6-blade_b-propeller_TolB-like"/>
</dbReference>
<feature type="disulfide bond" evidence="17">
    <location>
        <begin position="3152"/>
        <end position="3170"/>
    </location>
</feature>
<dbReference type="InterPro" id="IPR049883">
    <property type="entry name" value="NOTCH1_EGF-like"/>
</dbReference>
<keyword evidence="7" id="KW-0677">Repeat</keyword>
<keyword evidence="8" id="KW-0106">Calcium</keyword>
<feature type="repeat" description="LDL-receptor class B" evidence="18">
    <location>
        <begin position="1737"/>
        <end position="1779"/>
    </location>
</feature>
<feature type="repeat" description="LDL-receptor class B" evidence="18">
    <location>
        <begin position="2007"/>
        <end position="2050"/>
    </location>
</feature>
<evidence type="ECO:0000256" key="17">
    <source>
        <dbReference type="PROSITE-ProRule" id="PRU00124"/>
    </source>
</evidence>
<evidence type="ECO:0000256" key="12">
    <source>
        <dbReference type="ARBA" id="ARBA00023170"/>
    </source>
</evidence>
<dbReference type="SMART" id="SM00135">
    <property type="entry name" value="LY"/>
    <property type="match status" value="32"/>
</dbReference>
<feature type="disulfide bond" evidence="17">
    <location>
        <begin position="58"/>
        <end position="70"/>
    </location>
</feature>
<dbReference type="Gene3D" id="4.10.400.10">
    <property type="entry name" value="Low-density Lipoprotein Receptor"/>
    <property type="match status" value="16"/>
</dbReference>
<evidence type="ECO:0000256" key="1">
    <source>
        <dbReference type="ARBA" id="ARBA00004479"/>
    </source>
</evidence>
<evidence type="ECO:0000256" key="8">
    <source>
        <dbReference type="ARBA" id="ARBA00022837"/>
    </source>
</evidence>
<dbReference type="InterPro" id="IPR002172">
    <property type="entry name" value="LDrepeatLR_classA_rpt"/>
</dbReference>
<feature type="repeat" description="LDL-receptor class B" evidence="18">
    <location>
        <begin position="3571"/>
        <end position="3614"/>
    </location>
</feature>
<keyword evidence="6 21" id="KW-0732">Signal</keyword>
<feature type="disulfide bond" evidence="17">
    <location>
        <begin position="2639"/>
        <end position="2657"/>
    </location>
</feature>
<evidence type="ECO:0000256" key="9">
    <source>
        <dbReference type="ARBA" id="ARBA00022989"/>
    </source>
</evidence>
<evidence type="ECO:0000256" key="13">
    <source>
        <dbReference type="ARBA" id="ARBA00023176"/>
    </source>
</evidence>
<feature type="disulfide bond" evidence="17">
    <location>
        <begin position="247"/>
        <end position="262"/>
    </location>
</feature>
<feature type="repeat" description="LDL-receptor class B" evidence="18">
    <location>
        <begin position="1263"/>
        <end position="1305"/>
    </location>
</feature>
<accession>A0AAE9E0E9</accession>
<dbReference type="FunFam" id="2.120.10.30:FF:000113">
    <property type="entry name" value="Low-density lipoprotein receptor-related protein"/>
    <property type="match status" value="1"/>
</dbReference>
<dbReference type="FunFam" id="2.120.10.30:FF:000114">
    <property type="entry name" value="Low-density lipoprotein receptor-related protein"/>
    <property type="match status" value="1"/>
</dbReference>
<evidence type="ECO:0000256" key="5">
    <source>
        <dbReference type="ARBA" id="ARBA00022692"/>
    </source>
</evidence>
<dbReference type="FunFam" id="2.10.25.10:FF:000009">
    <property type="entry name" value="Low-density lipoprotein receptor isoform 1"/>
    <property type="match status" value="1"/>
</dbReference>
<dbReference type="GO" id="GO:0005905">
    <property type="term" value="C:clathrin-coated pit"/>
    <property type="evidence" value="ECO:0007669"/>
    <property type="project" value="UniProtKB-KW"/>
</dbReference>
<gene>
    <name evidence="23" type="ORF">L5515_000020</name>
</gene>
<dbReference type="PANTHER" id="PTHR22722">
    <property type="entry name" value="LOW-DENSITY LIPOPROTEIN RECEPTOR-RELATED PROTEIN 2-RELATED"/>
    <property type="match status" value="1"/>
</dbReference>
<feature type="disulfide bond" evidence="17">
    <location>
        <begin position="2678"/>
        <end position="2690"/>
    </location>
</feature>
<comment type="similarity">
    <text evidence="2">Belongs to the LDLR family.</text>
</comment>
<dbReference type="SMART" id="SM00192">
    <property type="entry name" value="LDLa"/>
    <property type="match status" value="17"/>
</dbReference>
<feature type="repeat" description="LDL-receptor class B" evidence="18">
    <location>
        <begin position="488"/>
        <end position="530"/>
    </location>
</feature>
<dbReference type="SUPFAM" id="SSF57184">
    <property type="entry name" value="Growth factor receptor domain"/>
    <property type="match status" value="2"/>
</dbReference>
<feature type="repeat" description="LDL-receptor class B" evidence="18">
    <location>
        <begin position="1394"/>
        <end position="1438"/>
    </location>
</feature>
<dbReference type="Pfam" id="PF00057">
    <property type="entry name" value="Ldl_recept_a"/>
    <property type="match status" value="12"/>
</dbReference>
<dbReference type="FunFam" id="2.10.25.10:FF:000807">
    <property type="entry name" value="Low-density lipoprotein receptor domain class A"/>
    <property type="match status" value="1"/>
</dbReference>
<dbReference type="InterPro" id="IPR036055">
    <property type="entry name" value="LDL_receptor-like_sf"/>
</dbReference>
<dbReference type="Pfam" id="PF14670">
    <property type="entry name" value="FXa_inhibition"/>
    <property type="match status" value="1"/>
</dbReference>
<dbReference type="FunFam" id="4.10.400.10:FF:000147">
    <property type="entry name" value="Low-density lipoprotein receptor-related protein 2"/>
    <property type="match status" value="1"/>
</dbReference>
<organism evidence="23 24">
    <name type="scientific">Caenorhabditis briggsae</name>
    <dbReference type="NCBI Taxonomy" id="6238"/>
    <lineage>
        <taxon>Eukaryota</taxon>
        <taxon>Metazoa</taxon>
        <taxon>Ecdysozoa</taxon>
        <taxon>Nematoda</taxon>
        <taxon>Chromadorea</taxon>
        <taxon>Rhabditida</taxon>
        <taxon>Rhabditina</taxon>
        <taxon>Rhabditomorpha</taxon>
        <taxon>Rhabditoidea</taxon>
        <taxon>Rhabditidae</taxon>
        <taxon>Peloderinae</taxon>
        <taxon>Caenorhabditis</taxon>
    </lineage>
</organism>
<evidence type="ECO:0000259" key="22">
    <source>
        <dbReference type="PROSITE" id="PS50026"/>
    </source>
</evidence>
<dbReference type="GO" id="GO:0005509">
    <property type="term" value="F:calcium ion binding"/>
    <property type="evidence" value="ECO:0007669"/>
    <property type="project" value="InterPro"/>
</dbReference>
<feature type="repeat" description="LDL-receptor class B" evidence="18">
    <location>
        <begin position="3616"/>
        <end position="3657"/>
    </location>
</feature>
<dbReference type="PROSITE" id="PS01209">
    <property type="entry name" value="LDLRA_1"/>
    <property type="match status" value="9"/>
</dbReference>
<dbReference type="SUPFAM" id="SSF57196">
    <property type="entry name" value="EGF/Laminin"/>
    <property type="match status" value="2"/>
</dbReference>
<dbReference type="SUPFAM" id="SSF63825">
    <property type="entry name" value="YWTD domain"/>
    <property type="match status" value="8"/>
</dbReference>
<feature type="domain" description="EGF-like" evidence="22">
    <location>
        <begin position="3752"/>
        <end position="3782"/>
    </location>
</feature>
<dbReference type="SMART" id="SM00179">
    <property type="entry name" value="EGF_CA"/>
    <property type="match status" value="8"/>
</dbReference>
<keyword evidence="9 20" id="KW-1133">Transmembrane helix</keyword>
<comment type="caution">
    <text evidence="16">Lacks conserved residue(s) required for the propagation of feature annotation.</text>
</comment>
<feature type="disulfide bond" evidence="17">
    <location>
        <begin position="1059"/>
        <end position="1077"/>
    </location>
</feature>
<keyword evidence="14" id="KW-0325">Glycoprotein</keyword>
<dbReference type="InterPro" id="IPR009030">
    <property type="entry name" value="Growth_fac_rcpt_cys_sf"/>
</dbReference>
<keyword evidence="12" id="KW-0675">Receptor</keyword>
<feature type="disulfide bond" evidence="17">
    <location>
        <begin position="3125"/>
        <end position="3140"/>
    </location>
</feature>
<feature type="repeat" description="LDL-receptor class B" evidence="18">
    <location>
        <begin position="1962"/>
        <end position="2006"/>
    </location>
</feature>
<dbReference type="FunFam" id="4.10.400.10:FF:000246">
    <property type="entry name" value="Low-density lipoprotein receptor-related protein"/>
    <property type="match status" value="1"/>
</dbReference>
<feature type="disulfide bond" evidence="17">
    <location>
        <begin position="2581"/>
        <end position="2593"/>
    </location>
</feature>
<feature type="disulfide bond" evidence="16">
    <location>
        <begin position="3772"/>
        <end position="3781"/>
    </location>
</feature>
<feature type="disulfide bond" evidence="17">
    <location>
        <begin position="3296"/>
        <end position="3311"/>
    </location>
</feature>
<evidence type="ECO:0000256" key="16">
    <source>
        <dbReference type="PROSITE-ProRule" id="PRU00076"/>
    </source>
</evidence>
<feature type="disulfide bond" evidence="17">
    <location>
        <begin position="3145"/>
        <end position="3157"/>
    </location>
</feature>
<dbReference type="InterPro" id="IPR056588">
    <property type="entry name" value="EGF_LRP2"/>
</dbReference>
<feature type="disulfide bond" evidence="17">
    <location>
        <begin position="2588"/>
        <end position="2606"/>
    </location>
</feature>
<dbReference type="GO" id="GO:0006897">
    <property type="term" value="P:endocytosis"/>
    <property type="evidence" value="ECO:0007669"/>
    <property type="project" value="UniProtKB-KW"/>
</dbReference>
<dbReference type="FunFam" id="2.120.10.30:FF:000105">
    <property type="entry name" value="Low-density lipoprotein receptor-related protein"/>
    <property type="match status" value="1"/>
</dbReference>
<dbReference type="FunFam" id="4.10.400.10:FF:000105">
    <property type="entry name" value="Lipophorin receptor 1, isoform K"/>
    <property type="match status" value="1"/>
</dbReference>
<evidence type="ECO:0000256" key="20">
    <source>
        <dbReference type="SAM" id="Phobius"/>
    </source>
</evidence>
<feature type="repeat" description="LDL-receptor class B" evidence="18">
    <location>
        <begin position="572"/>
        <end position="616"/>
    </location>
</feature>
<evidence type="ECO:0000256" key="4">
    <source>
        <dbReference type="ARBA" id="ARBA00022583"/>
    </source>
</evidence>
<feature type="disulfide bond" evidence="17">
    <location>
        <begin position="3187"/>
        <end position="3199"/>
    </location>
</feature>
<dbReference type="FunFam" id="2.120.10.30:FF:000241">
    <property type="entry name" value="Low-density lipoprotein receptor-related protein 6"/>
    <property type="match status" value="1"/>
</dbReference>
<evidence type="ECO:0000256" key="6">
    <source>
        <dbReference type="ARBA" id="ARBA00022729"/>
    </source>
</evidence>
<evidence type="ECO:0000313" key="24">
    <source>
        <dbReference type="Proteomes" id="UP000829354"/>
    </source>
</evidence>
<evidence type="ECO:0000256" key="19">
    <source>
        <dbReference type="SAM" id="MobiDB-lite"/>
    </source>
</evidence>
<dbReference type="Pfam" id="PF07645">
    <property type="entry name" value="EGF_CA"/>
    <property type="match status" value="2"/>
</dbReference>
<protein>
    <recommendedName>
        <fullName evidence="22">EGF-like domain-containing protein</fullName>
    </recommendedName>
</protein>
<dbReference type="PROSITE" id="PS01186">
    <property type="entry name" value="EGF_2"/>
    <property type="match status" value="2"/>
</dbReference>
<dbReference type="FunFam" id="2.120.10.30:FF:000111">
    <property type="entry name" value="EGF-like domain containing protein"/>
    <property type="match status" value="1"/>
</dbReference>
<dbReference type="InterPro" id="IPR001881">
    <property type="entry name" value="EGF-like_Ca-bd_dom"/>
</dbReference>
<keyword evidence="10 20" id="KW-0472">Membrane</keyword>
<dbReference type="FunFam" id="4.10.400.10:FF:000005">
    <property type="entry name" value="low-density lipoprotein receptor-related protein 1B"/>
    <property type="match status" value="1"/>
</dbReference>
<feature type="disulfide bond" evidence="17">
    <location>
        <begin position="3194"/>
        <end position="3212"/>
    </location>
</feature>
<keyword evidence="13" id="KW-0168">Coated pit</keyword>
<feature type="disulfide bond" evidence="17">
    <location>
        <begin position="2600"/>
        <end position="2615"/>
    </location>
</feature>
<evidence type="ECO:0000256" key="10">
    <source>
        <dbReference type="ARBA" id="ARBA00023136"/>
    </source>
</evidence>
<dbReference type="FunFam" id="2.120.10.30:FF:000035">
    <property type="entry name" value="Low-density lipoprotein receptor-related protein 2"/>
    <property type="match status" value="2"/>
</dbReference>
<dbReference type="SMART" id="SM00181">
    <property type="entry name" value="EGF"/>
    <property type="match status" value="17"/>
</dbReference>
<dbReference type="SUPFAM" id="SSF57424">
    <property type="entry name" value="LDL receptor-like module"/>
    <property type="match status" value="14"/>
</dbReference>
<evidence type="ECO:0000256" key="7">
    <source>
        <dbReference type="ARBA" id="ARBA00022737"/>
    </source>
</evidence>
<evidence type="ECO:0000256" key="3">
    <source>
        <dbReference type="ARBA" id="ARBA00022536"/>
    </source>
</evidence>
<dbReference type="InterPro" id="IPR051221">
    <property type="entry name" value="LDLR-related"/>
</dbReference>
<feature type="signal peptide" evidence="21">
    <location>
        <begin position="1"/>
        <end position="18"/>
    </location>
</feature>
<feature type="repeat" description="LDL-receptor class B" evidence="18">
    <location>
        <begin position="1350"/>
        <end position="1393"/>
    </location>
</feature>
<feature type="disulfide bond" evidence="17">
    <location>
        <begin position="3284"/>
        <end position="3302"/>
    </location>
</feature>